<gene>
    <name evidence="2" type="ORF">CFX1CAM_1322</name>
</gene>
<proteinExistence type="predicted"/>
<evidence type="ECO:0000313" key="3">
    <source>
        <dbReference type="Proteomes" id="UP000195514"/>
    </source>
</evidence>
<dbReference type="Proteomes" id="UP000195514">
    <property type="component" value="Chromosome I"/>
</dbReference>
<dbReference type="EMBL" id="LT859958">
    <property type="protein sequence ID" value="SMX54387.1"/>
    <property type="molecule type" value="Genomic_DNA"/>
</dbReference>
<dbReference type="KEGG" id="abat:CFX1CAM_1322"/>
<keyword evidence="1" id="KW-1133">Transmembrane helix</keyword>
<evidence type="ECO:0000256" key="1">
    <source>
        <dbReference type="SAM" id="Phobius"/>
    </source>
</evidence>
<evidence type="ECO:0000313" key="2">
    <source>
        <dbReference type="EMBL" id="SMX54387.1"/>
    </source>
</evidence>
<name>A0A1Y6K6B6_9CHLR</name>
<protein>
    <submittedName>
        <fullName evidence="2">Uncharacterized protein</fullName>
    </submittedName>
</protein>
<keyword evidence="1" id="KW-0472">Membrane</keyword>
<organism evidence="2 3">
    <name type="scientific">Candidatus Brevifilum fermentans</name>
    <dbReference type="NCBI Taxonomy" id="1986204"/>
    <lineage>
        <taxon>Bacteria</taxon>
        <taxon>Bacillati</taxon>
        <taxon>Chloroflexota</taxon>
        <taxon>Anaerolineae</taxon>
        <taxon>Anaerolineales</taxon>
        <taxon>Anaerolineaceae</taxon>
        <taxon>Candidatus Brevifilum</taxon>
    </lineage>
</organism>
<keyword evidence="1" id="KW-0812">Transmembrane</keyword>
<keyword evidence="3" id="KW-1185">Reference proteome</keyword>
<accession>A0A1Y6K6B6</accession>
<sequence>MIILHILLFPFVIAAITSILIIVLQQVCFDPLLHVLEIIEHTYVHLSLCADRS</sequence>
<reference evidence="3" key="1">
    <citation type="submission" date="2017-05" db="EMBL/GenBank/DDBJ databases">
        <authorList>
            <person name="Kirkegaard R."/>
            <person name="Mcilroy J S."/>
        </authorList>
    </citation>
    <scope>NUCLEOTIDE SEQUENCE [LARGE SCALE GENOMIC DNA]</scope>
</reference>
<feature type="transmembrane region" description="Helical" evidence="1">
    <location>
        <begin position="6"/>
        <end position="24"/>
    </location>
</feature>
<dbReference type="AlphaFoldDB" id="A0A1Y6K6B6"/>